<gene>
    <name evidence="2" type="ORF">SAMN04488089_1132</name>
</gene>
<reference evidence="2 3" key="1">
    <citation type="submission" date="2016-10" db="EMBL/GenBank/DDBJ databases">
        <authorList>
            <person name="Varghese N."/>
            <person name="Submissions S."/>
        </authorList>
    </citation>
    <scope>NUCLEOTIDE SEQUENCE [LARGE SCALE GENOMIC DNA]</scope>
    <source>
        <strain evidence="3">DSM 19823 / KCTC 23066 / CCTCC M 208030 / D25</strain>
    </source>
</reference>
<feature type="chain" id="PRO_5042551841" evidence="1">
    <location>
        <begin position="22"/>
        <end position="492"/>
    </location>
</feature>
<dbReference type="GO" id="GO:0005975">
    <property type="term" value="P:carbohydrate metabolic process"/>
    <property type="evidence" value="ECO:0007669"/>
    <property type="project" value="UniProtKB-ARBA"/>
</dbReference>
<comment type="caution">
    <text evidence="2">The sequence shown here is derived from an EMBL/GenBank/DDBJ whole genome shotgun (WGS) entry which is preliminary data.</text>
</comment>
<feature type="signal peptide" evidence="1">
    <location>
        <begin position="1"/>
        <end position="21"/>
    </location>
</feature>
<dbReference type="GO" id="GO:0004553">
    <property type="term" value="F:hydrolase activity, hydrolyzing O-glycosyl compounds"/>
    <property type="evidence" value="ECO:0007669"/>
    <property type="project" value="UniProtKB-ARBA"/>
</dbReference>
<name>A0AAJ5BEV6_MYRPR</name>
<dbReference type="EMBL" id="FOFY01000013">
    <property type="protein sequence ID" value="SER31026.1"/>
    <property type="molecule type" value="Genomic_DNA"/>
</dbReference>
<sequence length="492" mass="55350">MKKYYYLMIACFSLLTLQAQVYEYPLTGTEKPSGIVEEWDRGGSAPSGSERYTTEGIVLSHDRVGYSGFAIDDLEIDLRKGTKIEFEYAMSSILGTGYGAGGGMTFFLFDAEKKFKLGYGRSALGYAYNESNSTARLSGLAGGYLGIGFDLSGGFKGTGAMRAYEMREGISNKRYEEVGVTPNVFGNYYDSHITLRGAIQGNTGFRGNPVLYSQYYGYYFPDPNETTTALLDYNTGAYKFERANNSPYFNIANGGNSSNPNFQKIIVELVPEEDESAMYVTVKAKEGNNEVVLIDNFYYKHNFKTYAIDGYDFSGELKEYEYDFNTRIPNKVKIGFVGLSIDFAQQKTIIRNVKVSPIDDNGGGDEGVDLEDEYEEICISKNLSSEGAVAFIDILEDTDYNVDWSSFMFVDVDGNKKGDDYYSDYYAKWEYDRYDKQVKMTVQFDFYKPEENLEIYYSVLVDGVRSKPAMIRVRSIECGAIANPQINTKSDH</sequence>
<evidence type="ECO:0000256" key="1">
    <source>
        <dbReference type="SAM" id="SignalP"/>
    </source>
</evidence>
<accession>A0AAJ5BEV6</accession>
<keyword evidence="1" id="KW-0732">Signal</keyword>
<organism evidence="2 3">
    <name type="scientific">Myroides profundi</name>
    <dbReference type="NCBI Taxonomy" id="480520"/>
    <lineage>
        <taxon>Bacteria</taxon>
        <taxon>Pseudomonadati</taxon>
        <taxon>Bacteroidota</taxon>
        <taxon>Flavobacteriia</taxon>
        <taxon>Flavobacteriales</taxon>
        <taxon>Flavobacteriaceae</taxon>
        <taxon>Myroides</taxon>
    </lineage>
</organism>
<dbReference type="InterPro" id="IPR013320">
    <property type="entry name" value="ConA-like_dom_sf"/>
</dbReference>
<evidence type="ECO:0000313" key="3">
    <source>
        <dbReference type="Proteomes" id="UP000183496"/>
    </source>
</evidence>
<dbReference type="KEGG" id="mpw:MPR_2657"/>
<dbReference type="AlphaFoldDB" id="A0AAJ5BEV6"/>
<evidence type="ECO:0000313" key="2">
    <source>
        <dbReference type="EMBL" id="SER31026.1"/>
    </source>
</evidence>
<keyword evidence="3" id="KW-1185">Reference proteome</keyword>
<protein>
    <submittedName>
        <fullName evidence="2">Uncharacterized protein</fullName>
    </submittedName>
</protein>
<dbReference type="SUPFAM" id="SSF49899">
    <property type="entry name" value="Concanavalin A-like lectins/glucanases"/>
    <property type="match status" value="1"/>
</dbReference>
<dbReference type="RefSeq" id="WP_041893233.1">
    <property type="nucleotide sequence ID" value="NZ_CP010817.1"/>
</dbReference>
<proteinExistence type="predicted"/>
<dbReference type="Proteomes" id="UP000183496">
    <property type="component" value="Unassembled WGS sequence"/>
</dbReference>